<dbReference type="HOGENOM" id="CLU_007977_0_0_1"/>
<feature type="region of interest" description="Disordered" evidence="2">
    <location>
        <begin position="137"/>
        <end position="242"/>
    </location>
</feature>
<dbReference type="RefSeq" id="XP_014569187.1">
    <property type="nucleotide sequence ID" value="XM_014713701.1"/>
</dbReference>
<keyword evidence="5" id="KW-1185">Reference proteome</keyword>
<evidence type="ECO:0000313" key="5">
    <source>
        <dbReference type="Proteomes" id="UP000009131"/>
    </source>
</evidence>
<comment type="similarity">
    <text evidence="1">Belongs to the TFP11/STIP family.</text>
</comment>
<dbReference type="FunCoup" id="G7E636">
    <property type="interactions" value="601"/>
</dbReference>
<dbReference type="InterPro" id="IPR022783">
    <property type="entry name" value="GCFC_dom"/>
</dbReference>
<dbReference type="EMBL" id="BABT02000150">
    <property type="protein sequence ID" value="GAA98296.1"/>
    <property type="molecule type" value="Genomic_DNA"/>
</dbReference>
<accession>G7E636</accession>
<reference evidence="4 5" key="2">
    <citation type="journal article" date="2012" name="Open Biol.">
        <title>Characteristics of nucleosomes and linker DNA regions on the genome of the basidiomycete Mixia osmundae revealed by mono- and dinucleosome mapping.</title>
        <authorList>
            <person name="Nishida H."/>
            <person name="Kondo S."/>
            <person name="Matsumoto T."/>
            <person name="Suzuki Y."/>
            <person name="Yoshikawa H."/>
            <person name="Taylor T.D."/>
            <person name="Sugiyama J."/>
        </authorList>
    </citation>
    <scope>NUCLEOTIDE SEQUENCE [LARGE SCALE GENOMIC DNA]</scope>
    <source>
        <strain evidence="5">CBS 9802 / IAM 14324 / JCM 22182 / KY 12970</strain>
    </source>
</reference>
<dbReference type="STRING" id="764103.G7E636"/>
<dbReference type="Pfam" id="PF01585">
    <property type="entry name" value="G-patch"/>
    <property type="match status" value="1"/>
</dbReference>
<feature type="compositionally biased region" description="Acidic residues" evidence="2">
    <location>
        <begin position="150"/>
        <end position="159"/>
    </location>
</feature>
<dbReference type="eggNOG" id="KOG2184">
    <property type="taxonomic scope" value="Eukaryota"/>
</dbReference>
<dbReference type="InParanoid" id="G7E636"/>
<organism evidence="4 5">
    <name type="scientific">Mixia osmundae (strain CBS 9802 / IAM 14324 / JCM 22182 / KY 12970)</name>
    <dbReference type="NCBI Taxonomy" id="764103"/>
    <lineage>
        <taxon>Eukaryota</taxon>
        <taxon>Fungi</taxon>
        <taxon>Dikarya</taxon>
        <taxon>Basidiomycota</taxon>
        <taxon>Pucciniomycotina</taxon>
        <taxon>Mixiomycetes</taxon>
        <taxon>Mixiales</taxon>
        <taxon>Mixiaceae</taxon>
        <taxon>Mixia</taxon>
    </lineage>
</organism>
<feature type="compositionally biased region" description="Polar residues" evidence="2">
    <location>
        <begin position="224"/>
        <end position="235"/>
    </location>
</feature>
<dbReference type="PANTHER" id="PTHR23329">
    <property type="entry name" value="TUFTELIN-INTERACTING PROTEIN 11-RELATED"/>
    <property type="match status" value="1"/>
</dbReference>
<dbReference type="PANTHER" id="PTHR23329:SF1">
    <property type="entry name" value="TUFTELIN-INTERACTING PROTEIN 11"/>
    <property type="match status" value="1"/>
</dbReference>
<evidence type="ECO:0000256" key="1">
    <source>
        <dbReference type="ARBA" id="ARBA00010900"/>
    </source>
</evidence>
<feature type="compositionally biased region" description="Basic residues" evidence="2">
    <location>
        <begin position="351"/>
        <end position="360"/>
    </location>
</feature>
<name>G7E636_MIXOS</name>
<evidence type="ECO:0000259" key="3">
    <source>
        <dbReference type="PROSITE" id="PS50174"/>
    </source>
</evidence>
<reference evidence="4 5" key="1">
    <citation type="journal article" date="2011" name="J. Gen. Appl. Microbiol.">
        <title>Draft genome sequencing of the enigmatic basidiomycete Mixia osmundae.</title>
        <authorList>
            <person name="Nishida H."/>
            <person name="Nagatsuka Y."/>
            <person name="Sugiyama J."/>
        </authorList>
    </citation>
    <scope>NUCLEOTIDE SEQUENCE [LARGE SCALE GENOMIC DNA]</scope>
    <source>
        <strain evidence="5">CBS 9802 / IAM 14324 / JCM 22182 / KY 12970</strain>
    </source>
</reference>
<dbReference type="SMART" id="SM00443">
    <property type="entry name" value="G_patch"/>
    <property type="match status" value="1"/>
</dbReference>
<evidence type="ECO:0000256" key="2">
    <source>
        <dbReference type="SAM" id="MobiDB-lite"/>
    </source>
</evidence>
<dbReference type="GO" id="GO:0003676">
    <property type="term" value="F:nucleic acid binding"/>
    <property type="evidence" value="ECO:0007669"/>
    <property type="project" value="InterPro"/>
</dbReference>
<protein>
    <recommendedName>
        <fullName evidence="3">G-patch domain-containing protein</fullName>
    </recommendedName>
</protein>
<comment type="caution">
    <text evidence="4">The sequence shown here is derived from an EMBL/GenBank/DDBJ whole genome shotgun (WGS) entry which is preliminary data.</text>
</comment>
<dbReference type="InterPro" id="IPR000467">
    <property type="entry name" value="G_patch_dom"/>
</dbReference>
<dbReference type="GO" id="GO:0000390">
    <property type="term" value="P:spliceosomal complex disassembly"/>
    <property type="evidence" value="ECO:0007669"/>
    <property type="project" value="InterPro"/>
</dbReference>
<dbReference type="Pfam" id="PF07842">
    <property type="entry name" value="GCFC"/>
    <property type="match status" value="1"/>
</dbReference>
<dbReference type="PROSITE" id="PS50174">
    <property type="entry name" value="G_PATCH"/>
    <property type="match status" value="1"/>
</dbReference>
<evidence type="ECO:0000313" key="4">
    <source>
        <dbReference type="EMBL" id="GAA98296.1"/>
    </source>
</evidence>
<dbReference type="OrthoDB" id="4822at2759"/>
<sequence length="942" mass="104882">MARRGKRATIDDDDPDTSSASDELVDDDDDLGQSVDRDDAEALAEYRRTTGKRKRQSRQAAQAEALYGSFLDDDAYQRPSNAASTRKLRKPQAFVAATDSHANRPLEEADAAIASRLERDAEIQILDNLAPAIVEPATLADRTATPESGSDMDDADTSEEEAKVERVREGGDEDEQPDQIRSMAGIGAARPGFAPPPSLASGVPFSFGKTDDAQRQRRSFLGAQPSSNPTISKPSFVSREEQKHFAQLENQGGIGFKLLQRMGWSNGSGLGQSGAGIITPIEVKKRPEKMGISFDGFSERTKQSKDEARRRGEAVSDEENSPTSRKHARSRKAATITAAPKAADRAEAWKKPQRSKKNRIEHRTYDEILKSAGQSEQDTGIGQIVDLSGNALPSLSSLSMDVPVPTADTTRLPELRHNLRLIIETNKSELDHLAREALNVDQQRKWNLREATKAREAADSEAKRVSRLQQILEIVSEVETISKTATQDRQTLAERADLFADAFERLAGGYHAELSEYRLDELVVGALAPLLRIAWSEWEPLVQPVLGIAELKRWRSLLGVDAHSVTDAQGDARTMTAYETLIWTLWLPKVRSAINNHWQPQDAGPAASFYLTWQAVLPEFIKGNVLEQLILPKLSKAVHDWTPSSSVSLHDMLLPWLEQGDDRMGDLLVEAKRQVAQWLKSWKPRDKVPAGLSIWQEILSKDEWDTLLLKHVVPRLSASLRDSFRINPGKQDLVPLDRVMAWQKLLRSSMLAQILEAEFFPKWLDALFVWLTHDKVNFDEVASWFKWWKASYFSNEVTSLRRVSSGFARGVDLMNKALALGEDAPYKLQRPDTRPLPSRRDSVQAEKAAKASAVKTQSAMAEEITFREVLEDFLASKDLVMVPTGRSHEKTGQQLFRVSASVDGKAGTTVYVYDDVVFAHSKEGEWKPTGIEELASSVLSSK</sequence>
<feature type="compositionally biased region" description="Basic and acidic residues" evidence="2">
    <location>
        <begin position="297"/>
        <end position="314"/>
    </location>
</feature>
<dbReference type="AlphaFoldDB" id="G7E636"/>
<feature type="compositionally biased region" description="Basic and acidic residues" evidence="2">
    <location>
        <begin position="160"/>
        <end position="170"/>
    </location>
</feature>
<feature type="domain" description="G-patch" evidence="3">
    <location>
        <begin position="251"/>
        <end position="297"/>
    </location>
</feature>
<dbReference type="InterPro" id="IPR045211">
    <property type="entry name" value="TFP11/STIP/Ntr1"/>
</dbReference>
<dbReference type="GO" id="GO:0071008">
    <property type="term" value="C:U2-type post-mRNA release spliceosomal complex"/>
    <property type="evidence" value="ECO:0007669"/>
    <property type="project" value="TreeGrafter"/>
</dbReference>
<gene>
    <name evidence="4" type="primary">Mo04980</name>
    <name evidence="4" type="ORF">E5Q_04980</name>
</gene>
<feature type="region of interest" description="Disordered" evidence="2">
    <location>
        <begin position="289"/>
        <end position="362"/>
    </location>
</feature>
<dbReference type="Proteomes" id="UP000009131">
    <property type="component" value="Unassembled WGS sequence"/>
</dbReference>
<proteinExistence type="inferred from homology"/>
<feature type="region of interest" description="Disordered" evidence="2">
    <location>
        <begin position="67"/>
        <end position="91"/>
    </location>
</feature>
<dbReference type="OMA" id="RALQKWH"/>
<feature type="region of interest" description="Disordered" evidence="2">
    <location>
        <begin position="1"/>
        <end position="40"/>
    </location>
</feature>